<dbReference type="FunFam" id="3.40.50.11210:FF:000001">
    <property type="entry name" value="Ral GTPase-activating protein subunit alpha-1 isoform 1"/>
    <property type="match status" value="1"/>
</dbReference>
<organism evidence="4 5">
    <name type="scientific">Mucor circinelloides f. lusitanicus</name>
    <name type="common">Mucor racemosus var. lusitanicus</name>
    <dbReference type="NCBI Taxonomy" id="29924"/>
    <lineage>
        <taxon>Eukaryota</taxon>
        <taxon>Fungi</taxon>
        <taxon>Fungi incertae sedis</taxon>
        <taxon>Mucoromycota</taxon>
        <taxon>Mucoromycotina</taxon>
        <taxon>Mucoromycetes</taxon>
        <taxon>Mucorales</taxon>
        <taxon>Mucorineae</taxon>
        <taxon>Mucoraceae</taxon>
        <taxon>Mucor</taxon>
    </lineage>
</organism>
<name>A0A8H4BBW1_MUCCL</name>
<feature type="compositionally biased region" description="Low complexity" evidence="2">
    <location>
        <begin position="589"/>
        <end position="600"/>
    </location>
</feature>
<feature type="region of interest" description="Disordered" evidence="2">
    <location>
        <begin position="552"/>
        <end position="602"/>
    </location>
</feature>
<dbReference type="InterPro" id="IPR000331">
    <property type="entry name" value="Rap/Ran_GAP_dom"/>
</dbReference>
<dbReference type="SUPFAM" id="SSF111347">
    <property type="entry name" value="Rap/Ran-GAP"/>
    <property type="match status" value="1"/>
</dbReference>
<dbReference type="PANTHER" id="PTHR15711:SF22">
    <property type="entry name" value="RAP-GAP DOMAIN-CONTAINING PROTEIN"/>
    <property type="match status" value="1"/>
</dbReference>
<dbReference type="PANTHER" id="PTHR15711">
    <property type="entry name" value="RAP GTPASE-ACTIVATING PROTEIN"/>
    <property type="match status" value="1"/>
</dbReference>
<protein>
    <recommendedName>
        <fullName evidence="3">Rap-GAP domain-containing protein</fullName>
    </recommendedName>
</protein>
<accession>A0A8H4BBW1</accession>
<dbReference type="AlphaFoldDB" id="A0A8H4BBW1"/>
<evidence type="ECO:0000256" key="2">
    <source>
        <dbReference type="SAM" id="MobiDB-lite"/>
    </source>
</evidence>
<dbReference type="InterPro" id="IPR035974">
    <property type="entry name" value="Rap/Ran-GAP_sf"/>
</dbReference>
<evidence type="ECO:0000313" key="4">
    <source>
        <dbReference type="EMBL" id="KAF1799176.1"/>
    </source>
</evidence>
<dbReference type="GO" id="GO:0005737">
    <property type="term" value="C:cytoplasm"/>
    <property type="evidence" value="ECO:0007669"/>
    <property type="project" value="TreeGrafter"/>
</dbReference>
<evidence type="ECO:0000313" key="5">
    <source>
        <dbReference type="Proteomes" id="UP000469890"/>
    </source>
</evidence>
<dbReference type="Gene3D" id="3.40.50.11210">
    <property type="entry name" value="Rap/Ran-GAP"/>
    <property type="match status" value="1"/>
</dbReference>
<proteinExistence type="predicted"/>
<dbReference type="Proteomes" id="UP000469890">
    <property type="component" value="Unassembled WGS sequence"/>
</dbReference>
<dbReference type="GO" id="GO:0051056">
    <property type="term" value="P:regulation of small GTPase mediated signal transduction"/>
    <property type="evidence" value="ECO:0007669"/>
    <property type="project" value="InterPro"/>
</dbReference>
<comment type="caution">
    <text evidence="4">The sequence shown here is derived from an EMBL/GenBank/DDBJ whole genome shotgun (WGS) entry which is preliminary data.</text>
</comment>
<dbReference type="EMBL" id="JAAECE010000007">
    <property type="protein sequence ID" value="KAF1799176.1"/>
    <property type="molecule type" value="Genomic_DNA"/>
</dbReference>
<sequence length="785" mass="87291">MDFSHVRELELLSNQTMTLIDACDESLCLQDARQHIQQEGLYVSLSTMKSFLVEIVTICEKCLTLYENAPCLSLNVSDGFKKETPKIDSMMYTAKHYQELPSDQIDANASWFRRYFVGKPYHTFIGSLKQEAPANLPLIETTITTTTTSTHTKKSKSKLNSYFGSNNAADETPLANDSVGIISVIQERAKDFSGPGNGAAAILGSQYRIIIRSKETEQMRYIIHECMAKETQSSLEARGDSNKLDKCTLSHHDKRLRPFMSRNLNQSGSSMPQLSDAHNTTTSRMLRAAILSVCPNIDLRSFKELSAESTIMAGLEKDLLKYDEIHIPKHYKFGVLTIRDNQTTEESWFSNTGLSERLQDFLDIMGQKIKLKGYKGYSAGLDTKTGESGEYAYISKWNDFDIMYHVAPLMPSQKNDKQQVLRKKHIGNDIVCIIFLEGGQPFNPKAIRSQFLHVYIIVRPEVVNGKKCWRIEVLTKSNVGEFGPTIPSPPLLHDDDTLKEFLTLKLINAENAALKSDKFFIPNNKARLGLLSTHIQTGLSFNIPQVLRSASTNRLSSNKSSSYLSITKQQQQQQQQKKPQRPKSVNNKSPASSIGSNGSSRLLREAILDEEKRNRSTMASTDIPPMPSISRSTLLQDLKKGFVSGSKKIKGEKSITRKTSQLKISSTPTATKKALERVCEVDGSGSRPTTSKNDEMFVGKDINISSESFISTEQLFSSADAVSQPANAATGPTAKKSTAPAHHRFAMKPFPARSHMRPPNLILDTATTATATTSMSNSHVSGLSW</sequence>
<keyword evidence="1" id="KW-0343">GTPase activation</keyword>
<feature type="domain" description="Rap-GAP" evidence="3">
    <location>
        <begin position="319"/>
        <end position="534"/>
    </location>
</feature>
<dbReference type="PROSITE" id="PS50085">
    <property type="entry name" value="RAPGAP"/>
    <property type="match status" value="1"/>
</dbReference>
<dbReference type="Pfam" id="PF02145">
    <property type="entry name" value="Rap_GAP"/>
    <property type="match status" value="1"/>
</dbReference>
<reference evidence="4 5" key="1">
    <citation type="submission" date="2019-09" db="EMBL/GenBank/DDBJ databases">
        <authorList>
            <consortium name="DOE Joint Genome Institute"/>
            <person name="Mondo S.J."/>
            <person name="Navarro-Mendoza M.I."/>
            <person name="Perez-Arques C."/>
            <person name="Panchal S."/>
            <person name="Nicolas F.E."/>
            <person name="Ganguly P."/>
            <person name="Pangilinan J."/>
            <person name="Grigoriev I."/>
            <person name="Heitman J."/>
            <person name="Sanya K."/>
            <person name="Garre V."/>
        </authorList>
    </citation>
    <scope>NUCLEOTIDE SEQUENCE [LARGE SCALE GENOMIC DNA]</scope>
    <source>
        <strain evidence="4 5">MU402</strain>
    </source>
</reference>
<evidence type="ECO:0000259" key="3">
    <source>
        <dbReference type="PROSITE" id="PS50085"/>
    </source>
</evidence>
<feature type="compositionally biased region" description="Low complexity" evidence="2">
    <location>
        <begin position="552"/>
        <end position="577"/>
    </location>
</feature>
<dbReference type="GO" id="GO:0005096">
    <property type="term" value="F:GTPase activator activity"/>
    <property type="evidence" value="ECO:0007669"/>
    <property type="project" value="UniProtKB-KW"/>
</dbReference>
<gene>
    <name evidence="4" type="ORF">FB192DRAFT_1395364</name>
</gene>
<dbReference type="InterPro" id="IPR050989">
    <property type="entry name" value="Rap1_Ran_GAP"/>
</dbReference>
<evidence type="ECO:0000256" key="1">
    <source>
        <dbReference type="ARBA" id="ARBA00022468"/>
    </source>
</evidence>
<feature type="region of interest" description="Disordered" evidence="2">
    <location>
        <begin position="610"/>
        <end position="629"/>
    </location>
</feature>